<feature type="compositionally biased region" description="Low complexity" evidence="1">
    <location>
        <begin position="117"/>
        <end position="127"/>
    </location>
</feature>
<evidence type="ECO:0000313" key="3">
    <source>
        <dbReference type="EMBL" id="ODQ62815.1"/>
    </source>
</evidence>
<dbReference type="InterPro" id="IPR000626">
    <property type="entry name" value="Ubiquitin-like_dom"/>
</dbReference>
<proteinExistence type="predicted"/>
<protein>
    <recommendedName>
        <fullName evidence="2">Ubiquitin-like domain-containing protein</fullName>
    </recommendedName>
</protein>
<dbReference type="EMBL" id="KV454208">
    <property type="protein sequence ID" value="ODQ62815.1"/>
    <property type="molecule type" value="Genomic_DNA"/>
</dbReference>
<keyword evidence="4" id="KW-1185">Reference proteome</keyword>
<evidence type="ECO:0000259" key="2">
    <source>
        <dbReference type="PROSITE" id="PS50053"/>
    </source>
</evidence>
<dbReference type="RefSeq" id="XP_019042022.1">
    <property type="nucleotide sequence ID" value="XM_019183070.1"/>
</dbReference>
<feature type="domain" description="Ubiquitin-like" evidence="2">
    <location>
        <begin position="7"/>
        <end position="96"/>
    </location>
</feature>
<dbReference type="Proteomes" id="UP000094112">
    <property type="component" value="Unassembled WGS sequence"/>
</dbReference>
<accession>A0A1E3PBN8</accession>
<dbReference type="AlphaFoldDB" id="A0A1E3PBN8"/>
<dbReference type="GeneID" id="30200316"/>
<feature type="compositionally biased region" description="Polar residues" evidence="1">
    <location>
        <begin position="128"/>
        <end position="138"/>
    </location>
</feature>
<dbReference type="Gene3D" id="3.10.20.90">
    <property type="entry name" value="Phosphatidylinositol 3-kinase Catalytic Subunit, Chain A, domain 1"/>
    <property type="match status" value="1"/>
</dbReference>
<evidence type="ECO:0000313" key="4">
    <source>
        <dbReference type="Proteomes" id="UP000094112"/>
    </source>
</evidence>
<feature type="region of interest" description="Disordered" evidence="1">
    <location>
        <begin position="101"/>
        <end position="142"/>
    </location>
</feature>
<evidence type="ECO:0000256" key="1">
    <source>
        <dbReference type="SAM" id="MobiDB-lite"/>
    </source>
</evidence>
<gene>
    <name evidence="3" type="ORF">WICANDRAFT_60861</name>
</gene>
<reference evidence="3 4" key="1">
    <citation type="journal article" date="2016" name="Proc. Natl. Acad. Sci. U.S.A.">
        <title>Comparative genomics of biotechnologically important yeasts.</title>
        <authorList>
            <person name="Riley R."/>
            <person name="Haridas S."/>
            <person name="Wolfe K.H."/>
            <person name="Lopes M.R."/>
            <person name="Hittinger C.T."/>
            <person name="Goeker M."/>
            <person name="Salamov A.A."/>
            <person name="Wisecaver J.H."/>
            <person name="Long T.M."/>
            <person name="Calvey C.H."/>
            <person name="Aerts A.L."/>
            <person name="Barry K.W."/>
            <person name="Choi C."/>
            <person name="Clum A."/>
            <person name="Coughlan A.Y."/>
            <person name="Deshpande S."/>
            <person name="Douglass A.P."/>
            <person name="Hanson S.J."/>
            <person name="Klenk H.-P."/>
            <person name="LaButti K.M."/>
            <person name="Lapidus A."/>
            <person name="Lindquist E.A."/>
            <person name="Lipzen A.M."/>
            <person name="Meier-Kolthoff J.P."/>
            <person name="Ohm R.A."/>
            <person name="Otillar R.P."/>
            <person name="Pangilinan J.L."/>
            <person name="Peng Y."/>
            <person name="Rokas A."/>
            <person name="Rosa C.A."/>
            <person name="Scheuner C."/>
            <person name="Sibirny A.A."/>
            <person name="Slot J.C."/>
            <person name="Stielow J.B."/>
            <person name="Sun H."/>
            <person name="Kurtzman C.P."/>
            <person name="Blackwell M."/>
            <person name="Grigoriev I.V."/>
            <person name="Jeffries T.W."/>
        </authorList>
    </citation>
    <scope>NUCLEOTIDE SEQUENCE [LARGE SCALE GENOMIC DNA]</scope>
    <source>
        <strain evidence="4">ATCC 58044 / CBS 1984 / NCYC 433 / NRRL Y-366-8</strain>
    </source>
</reference>
<dbReference type="PROSITE" id="PS50053">
    <property type="entry name" value="UBIQUITIN_2"/>
    <property type="match status" value="1"/>
</dbReference>
<dbReference type="SUPFAM" id="SSF54236">
    <property type="entry name" value="Ubiquitin-like"/>
    <property type="match status" value="1"/>
</dbReference>
<name>A0A1E3PBN8_WICAA</name>
<dbReference type="InterPro" id="IPR029071">
    <property type="entry name" value="Ubiquitin-like_domsf"/>
</dbReference>
<dbReference type="OrthoDB" id="3991675at2759"/>
<sequence>MDEQQEQSITLLFLNTHRLSIPLTLTNNVSILKKYLIENWSADFITPLDSDDSNMGFKPTSIDQIRMIHLGKPLTDDMLISDLNLNLSDIIHVSFKPAVKNEQQQQHKGLSLKRGKSTTSNENKNTNDGSASNSNVQEKNGGGCCVIV</sequence>
<organism evidence="3 4">
    <name type="scientific">Wickerhamomyces anomalus (strain ATCC 58044 / CBS 1984 / NCYC 433 / NRRL Y-366-8)</name>
    <name type="common">Yeast</name>
    <name type="synonym">Hansenula anomala</name>
    <dbReference type="NCBI Taxonomy" id="683960"/>
    <lineage>
        <taxon>Eukaryota</taxon>
        <taxon>Fungi</taxon>
        <taxon>Dikarya</taxon>
        <taxon>Ascomycota</taxon>
        <taxon>Saccharomycotina</taxon>
        <taxon>Saccharomycetes</taxon>
        <taxon>Phaffomycetales</taxon>
        <taxon>Wickerhamomycetaceae</taxon>
        <taxon>Wickerhamomyces</taxon>
    </lineage>
</organism>